<name>A0A1G9V5R4_9BACT</name>
<evidence type="ECO:0000256" key="1">
    <source>
        <dbReference type="SAM" id="MobiDB-lite"/>
    </source>
</evidence>
<organism evidence="2 3">
    <name type="scientific">Siphonobacter aquaeclarae</name>
    <dbReference type="NCBI Taxonomy" id="563176"/>
    <lineage>
        <taxon>Bacteria</taxon>
        <taxon>Pseudomonadati</taxon>
        <taxon>Bacteroidota</taxon>
        <taxon>Cytophagia</taxon>
        <taxon>Cytophagales</taxon>
        <taxon>Cytophagaceae</taxon>
        <taxon>Siphonobacter</taxon>
    </lineage>
</organism>
<reference evidence="2 3" key="1">
    <citation type="submission" date="2016-10" db="EMBL/GenBank/DDBJ databases">
        <authorList>
            <person name="de Groot N.N."/>
        </authorList>
    </citation>
    <scope>NUCLEOTIDE SEQUENCE [LARGE SCALE GENOMIC DNA]</scope>
    <source>
        <strain evidence="2 3">DSM 21668</strain>
    </source>
</reference>
<evidence type="ECO:0000313" key="3">
    <source>
        <dbReference type="Proteomes" id="UP000198901"/>
    </source>
</evidence>
<evidence type="ECO:0000313" key="2">
    <source>
        <dbReference type="EMBL" id="SDM67443.1"/>
    </source>
</evidence>
<dbReference type="Proteomes" id="UP000198901">
    <property type="component" value="Unassembled WGS sequence"/>
</dbReference>
<dbReference type="AlphaFoldDB" id="A0A1G9V5R4"/>
<proteinExistence type="predicted"/>
<dbReference type="RefSeq" id="WP_093207103.1">
    <property type="nucleotide sequence ID" value="NZ_FNGS01000008.1"/>
</dbReference>
<gene>
    <name evidence="2" type="ORF">SAMN04488090_3972</name>
</gene>
<dbReference type="STRING" id="563176.SAMN04488090_3972"/>
<protein>
    <submittedName>
        <fullName evidence="2">Uncharacterized protein</fullName>
    </submittedName>
</protein>
<dbReference type="OrthoDB" id="964655at2"/>
<keyword evidence="3" id="KW-1185">Reference proteome</keyword>
<sequence length="65" mass="7856">MDIEFKVGKRQHDPRHMTSEERVHWQKEMAEDAREYLFSIGQPLVYRKQGHIVAEHRDGRIQIIK</sequence>
<accession>A0A1G9V5R4</accession>
<feature type="region of interest" description="Disordered" evidence="1">
    <location>
        <begin position="1"/>
        <end position="22"/>
    </location>
</feature>
<dbReference type="EMBL" id="FNGS01000008">
    <property type="protein sequence ID" value="SDM67443.1"/>
    <property type="molecule type" value="Genomic_DNA"/>
</dbReference>